<reference evidence="4 5" key="1">
    <citation type="submission" date="2018-08" db="EMBL/GenBank/DDBJ databases">
        <title>A genome reference for cultivated species of the human gut microbiota.</title>
        <authorList>
            <person name="Zou Y."/>
            <person name="Xue W."/>
            <person name="Luo G."/>
        </authorList>
    </citation>
    <scope>NUCLEOTIDE SEQUENCE [LARGE SCALE GENOMIC DNA]</scope>
    <source>
        <strain evidence="4 5">AF14-49</strain>
    </source>
</reference>
<dbReference type="PANTHER" id="PTHR43278">
    <property type="entry name" value="NAD(P)H-DEPENDENT FMN-CONTAINING OXIDOREDUCTASE YWQN-RELATED"/>
    <property type="match status" value="1"/>
</dbReference>
<evidence type="ECO:0000256" key="1">
    <source>
        <dbReference type="ARBA" id="ARBA00022630"/>
    </source>
</evidence>
<proteinExistence type="predicted"/>
<dbReference type="STRING" id="1121130.GCA_000519105_02862"/>
<dbReference type="Proteomes" id="UP000283589">
    <property type="component" value="Unassembled WGS sequence"/>
</dbReference>
<gene>
    <name evidence="4" type="ORF">DWW18_15515</name>
</gene>
<dbReference type="InterPro" id="IPR005025">
    <property type="entry name" value="FMN_Rdtase-like_dom"/>
</dbReference>
<comment type="caution">
    <text evidence="4">The sequence shown here is derived from an EMBL/GenBank/DDBJ whole genome shotgun (WGS) entry which is preliminary data.</text>
</comment>
<dbReference type="AlphaFoldDB" id="A0A412WWS8"/>
<dbReference type="InterPro" id="IPR029039">
    <property type="entry name" value="Flavoprotein-like_sf"/>
</dbReference>
<keyword evidence="2" id="KW-0288">FMN</keyword>
<dbReference type="InterPro" id="IPR051796">
    <property type="entry name" value="ISF_SsuE-like"/>
</dbReference>
<sequence length="211" mass="23590">MKVIAINGSPHPQGNTFHALKNIGEELKKENIEFEILQVGSQNIHGCMGCNMCFRNKNEKCVITNDSFNELLQKIKDIDGIILGSPVHFSGIAGTMKCFLDRAFYVSGANGNWFRHKVGTAIVAVRRSGGSHTLDGLYHYLTYSEMLIPSSNYWNIIHGLKAGEAIQDAEGNQIMRVLGKNMAWLLKMREQTKDTLAAPETETKIMTNFIR</sequence>
<dbReference type="SUPFAM" id="SSF52218">
    <property type="entry name" value="Flavoproteins"/>
    <property type="match status" value="1"/>
</dbReference>
<dbReference type="PANTHER" id="PTHR43278:SF4">
    <property type="entry name" value="NAD(P)H-DEPENDENT FMN-CONTAINING OXIDOREDUCTASE YWQN-RELATED"/>
    <property type="match status" value="1"/>
</dbReference>
<evidence type="ECO:0000259" key="3">
    <source>
        <dbReference type="Pfam" id="PF03358"/>
    </source>
</evidence>
<dbReference type="EMBL" id="QRZA01000025">
    <property type="protein sequence ID" value="RGV32006.1"/>
    <property type="molecule type" value="Genomic_DNA"/>
</dbReference>
<evidence type="ECO:0000313" key="5">
    <source>
        <dbReference type="Proteomes" id="UP000283589"/>
    </source>
</evidence>
<dbReference type="Pfam" id="PF03358">
    <property type="entry name" value="FMN_red"/>
    <property type="match status" value="1"/>
</dbReference>
<accession>A0A412WWS8</accession>
<dbReference type="RefSeq" id="WP_118261157.1">
    <property type="nucleotide sequence ID" value="NZ_CALBWO010000072.1"/>
</dbReference>
<organism evidence="4 5">
    <name type="scientific">Butyricimonas virosa</name>
    <dbReference type="NCBI Taxonomy" id="544645"/>
    <lineage>
        <taxon>Bacteria</taxon>
        <taxon>Pseudomonadati</taxon>
        <taxon>Bacteroidota</taxon>
        <taxon>Bacteroidia</taxon>
        <taxon>Bacteroidales</taxon>
        <taxon>Odoribacteraceae</taxon>
        <taxon>Butyricimonas</taxon>
    </lineage>
</organism>
<dbReference type="Gene3D" id="3.40.50.360">
    <property type="match status" value="1"/>
</dbReference>
<feature type="domain" description="NADPH-dependent FMN reductase-like" evidence="3">
    <location>
        <begin position="1"/>
        <end position="158"/>
    </location>
</feature>
<protein>
    <submittedName>
        <fullName evidence="4">Flavodoxin family protein</fullName>
    </submittedName>
</protein>
<dbReference type="GO" id="GO:0016491">
    <property type="term" value="F:oxidoreductase activity"/>
    <property type="evidence" value="ECO:0007669"/>
    <property type="project" value="InterPro"/>
</dbReference>
<evidence type="ECO:0000313" key="4">
    <source>
        <dbReference type="EMBL" id="RGV32006.1"/>
    </source>
</evidence>
<name>A0A412WWS8_9BACT</name>
<keyword evidence="1" id="KW-0285">Flavoprotein</keyword>
<evidence type="ECO:0000256" key="2">
    <source>
        <dbReference type="ARBA" id="ARBA00022643"/>
    </source>
</evidence>